<proteinExistence type="predicted"/>
<comment type="caution">
    <text evidence="2">The sequence shown here is derived from an EMBL/GenBank/DDBJ whole genome shotgun (WGS) entry which is preliminary data.</text>
</comment>
<sequence>MLVKYGARLEDVDGEESPLEYLCRWPERGMDCSHLDFVLDHATRENVSLEHVERVISATRLEAGRTEGMIAELYRITVYKLHNFREREFSGEMMTGETEDVDADVDADDTEQGIEKKD</sequence>
<dbReference type="Proteomes" id="UP000236290">
    <property type="component" value="Unassembled WGS sequence"/>
</dbReference>
<gene>
    <name evidence="2" type="ORF">THARTR1_09739</name>
</gene>
<dbReference type="EMBL" id="MTYI01000187">
    <property type="protein sequence ID" value="PNP49417.1"/>
    <property type="molecule type" value="Genomic_DNA"/>
</dbReference>
<feature type="region of interest" description="Disordered" evidence="1">
    <location>
        <begin position="91"/>
        <end position="118"/>
    </location>
</feature>
<dbReference type="OrthoDB" id="4881102at2759"/>
<reference evidence="2 3" key="1">
    <citation type="submission" date="2017-02" db="EMBL/GenBank/DDBJ databases">
        <title>Genomes of Trichoderma spp. with biocontrol activity.</title>
        <authorList>
            <person name="Gardiner D."/>
            <person name="Kazan K."/>
            <person name="Vos C."/>
            <person name="Harvey P."/>
        </authorList>
    </citation>
    <scope>NUCLEOTIDE SEQUENCE [LARGE SCALE GENOMIC DNA]</scope>
    <source>
        <strain evidence="2 3">Tr1</strain>
    </source>
</reference>
<accession>A0A2K0TV64</accession>
<protein>
    <submittedName>
        <fullName evidence="2">Uncharacterized protein</fullName>
    </submittedName>
</protein>
<feature type="compositionally biased region" description="Acidic residues" evidence="1">
    <location>
        <begin position="97"/>
        <end position="112"/>
    </location>
</feature>
<evidence type="ECO:0000256" key="1">
    <source>
        <dbReference type="SAM" id="MobiDB-lite"/>
    </source>
</evidence>
<evidence type="ECO:0000313" key="2">
    <source>
        <dbReference type="EMBL" id="PNP49417.1"/>
    </source>
</evidence>
<evidence type="ECO:0000313" key="3">
    <source>
        <dbReference type="Proteomes" id="UP000236290"/>
    </source>
</evidence>
<dbReference type="AlphaFoldDB" id="A0A2K0TV64"/>
<name>A0A2K0TV64_TRIHA</name>
<organism evidence="2 3">
    <name type="scientific">Trichoderma harzianum</name>
    <name type="common">Hypocrea lixii</name>
    <dbReference type="NCBI Taxonomy" id="5544"/>
    <lineage>
        <taxon>Eukaryota</taxon>
        <taxon>Fungi</taxon>
        <taxon>Dikarya</taxon>
        <taxon>Ascomycota</taxon>
        <taxon>Pezizomycotina</taxon>
        <taxon>Sordariomycetes</taxon>
        <taxon>Hypocreomycetidae</taxon>
        <taxon>Hypocreales</taxon>
        <taxon>Hypocreaceae</taxon>
        <taxon>Trichoderma</taxon>
    </lineage>
</organism>